<reference evidence="2 3" key="1">
    <citation type="submission" date="2018-12" db="EMBL/GenBank/DDBJ databases">
        <title>Draft genome sequence of Xylaria grammica IHI A82.</title>
        <authorList>
            <person name="Buettner E."/>
            <person name="Kellner H."/>
        </authorList>
    </citation>
    <scope>NUCLEOTIDE SEQUENCE [LARGE SCALE GENOMIC DNA]</scope>
    <source>
        <strain evidence="2 3">IHI A82</strain>
    </source>
</reference>
<evidence type="ECO:0000256" key="1">
    <source>
        <dbReference type="SAM" id="MobiDB-lite"/>
    </source>
</evidence>
<proteinExistence type="predicted"/>
<dbReference type="EMBL" id="RYZI01000383">
    <property type="protein sequence ID" value="RWA05952.1"/>
    <property type="molecule type" value="Genomic_DNA"/>
</dbReference>
<feature type="region of interest" description="Disordered" evidence="1">
    <location>
        <begin position="89"/>
        <end position="168"/>
    </location>
</feature>
<feature type="region of interest" description="Disordered" evidence="1">
    <location>
        <begin position="1"/>
        <end position="21"/>
    </location>
</feature>
<evidence type="ECO:0000313" key="2">
    <source>
        <dbReference type="EMBL" id="RWA05952.1"/>
    </source>
</evidence>
<keyword evidence="3" id="KW-1185">Reference proteome</keyword>
<accession>A0A439CUY3</accession>
<evidence type="ECO:0000313" key="3">
    <source>
        <dbReference type="Proteomes" id="UP000286045"/>
    </source>
</evidence>
<organism evidence="2 3">
    <name type="scientific">Xylaria grammica</name>
    <dbReference type="NCBI Taxonomy" id="363999"/>
    <lineage>
        <taxon>Eukaryota</taxon>
        <taxon>Fungi</taxon>
        <taxon>Dikarya</taxon>
        <taxon>Ascomycota</taxon>
        <taxon>Pezizomycotina</taxon>
        <taxon>Sordariomycetes</taxon>
        <taxon>Xylariomycetidae</taxon>
        <taxon>Xylariales</taxon>
        <taxon>Xylariaceae</taxon>
        <taxon>Xylaria</taxon>
    </lineage>
</organism>
<comment type="caution">
    <text evidence="2">The sequence shown here is derived from an EMBL/GenBank/DDBJ whole genome shotgun (WGS) entry which is preliminary data.</text>
</comment>
<protein>
    <submittedName>
        <fullName evidence="2">Uncharacterized protein</fullName>
    </submittedName>
</protein>
<feature type="compositionally biased region" description="Polar residues" evidence="1">
    <location>
        <begin position="1"/>
        <end position="13"/>
    </location>
</feature>
<sequence length="168" mass="18457">MSTTSYSTSGSRPTSRHYDTGFPDSFASCTTSMRHPDAIIDPGFAISAEHIDPAKTLHRSRKSLLHKHRRTISYGKINEETLDRNLTTIPPMGMSAHDSTTELVHQKSRDVSAGIAQPSGAGVESPSGAKGSEPILSISPGFQYTDADEHDSEERRRNSIFRKLMNKN</sequence>
<dbReference type="Proteomes" id="UP000286045">
    <property type="component" value="Unassembled WGS sequence"/>
</dbReference>
<dbReference type="AlphaFoldDB" id="A0A439CUY3"/>
<gene>
    <name evidence="2" type="ORF">EKO27_g9155</name>
</gene>
<name>A0A439CUY3_9PEZI</name>
<feature type="compositionally biased region" description="Basic residues" evidence="1">
    <location>
        <begin position="158"/>
        <end position="168"/>
    </location>
</feature>